<evidence type="ECO:0000313" key="2">
    <source>
        <dbReference type="Proteomes" id="UP000287171"/>
    </source>
</evidence>
<accession>A0A402BL48</accession>
<organism evidence="1 2">
    <name type="scientific">Dictyobacter alpinus</name>
    <dbReference type="NCBI Taxonomy" id="2014873"/>
    <lineage>
        <taxon>Bacteria</taxon>
        <taxon>Bacillati</taxon>
        <taxon>Chloroflexota</taxon>
        <taxon>Ktedonobacteria</taxon>
        <taxon>Ktedonobacterales</taxon>
        <taxon>Dictyobacteraceae</taxon>
        <taxon>Dictyobacter</taxon>
    </lineage>
</organism>
<name>A0A402BL48_9CHLR</name>
<keyword evidence="2" id="KW-1185">Reference proteome</keyword>
<proteinExistence type="predicted"/>
<gene>
    <name evidence="1" type="ORF">KDA_75580</name>
</gene>
<dbReference type="Proteomes" id="UP000287171">
    <property type="component" value="Unassembled WGS sequence"/>
</dbReference>
<protein>
    <submittedName>
        <fullName evidence="1">Uncharacterized protein</fullName>
    </submittedName>
</protein>
<reference evidence="2" key="1">
    <citation type="submission" date="2018-12" db="EMBL/GenBank/DDBJ databases">
        <title>Tengunoibacter tsumagoiensis gen. nov., sp. nov., Dictyobacter kobayashii sp. nov., D. alpinus sp. nov., and D. joshuensis sp. nov. and description of Dictyobacteraceae fam. nov. within the order Ktedonobacterales isolated from Tengu-no-mugimeshi.</title>
        <authorList>
            <person name="Wang C.M."/>
            <person name="Zheng Y."/>
            <person name="Sakai Y."/>
            <person name="Toyoda A."/>
            <person name="Minakuchi Y."/>
            <person name="Abe K."/>
            <person name="Yokota A."/>
            <person name="Yabe S."/>
        </authorList>
    </citation>
    <scope>NUCLEOTIDE SEQUENCE [LARGE SCALE GENOMIC DNA]</scope>
    <source>
        <strain evidence="2">Uno16</strain>
    </source>
</reference>
<comment type="caution">
    <text evidence="1">The sequence shown here is derived from an EMBL/GenBank/DDBJ whole genome shotgun (WGS) entry which is preliminary data.</text>
</comment>
<evidence type="ECO:0000313" key="1">
    <source>
        <dbReference type="EMBL" id="GCE32074.1"/>
    </source>
</evidence>
<sequence>MILVGAIYTPNGTAFVIIQALSSCAPAQIDIWACLCDTVAQARNLGGEKPPG</sequence>
<dbReference type="EMBL" id="BIFT01000003">
    <property type="protein sequence ID" value="GCE32074.1"/>
    <property type="molecule type" value="Genomic_DNA"/>
</dbReference>
<dbReference type="AlphaFoldDB" id="A0A402BL48"/>